<dbReference type="RefSeq" id="WP_092479839.1">
    <property type="nucleotide sequence ID" value="NZ_FOXW01000002.1"/>
</dbReference>
<dbReference type="Pfam" id="PF00561">
    <property type="entry name" value="Abhydrolase_1"/>
    <property type="match status" value="1"/>
</dbReference>
<reference evidence="2 3" key="1">
    <citation type="submission" date="2016-10" db="EMBL/GenBank/DDBJ databases">
        <authorList>
            <person name="de Groot N.N."/>
        </authorList>
    </citation>
    <scope>NUCLEOTIDE SEQUENCE [LARGE SCALE GENOMIC DNA]</scope>
    <source>
        <strain evidence="2 3">DSM 20581</strain>
    </source>
</reference>
<dbReference type="Gene3D" id="3.40.50.1820">
    <property type="entry name" value="alpha/beta hydrolase"/>
    <property type="match status" value="1"/>
</dbReference>
<accession>A0A1I5W5N3</accession>
<evidence type="ECO:0000259" key="1">
    <source>
        <dbReference type="Pfam" id="PF00561"/>
    </source>
</evidence>
<dbReference type="PANTHER" id="PTHR46331:SF2">
    <property type="entry name" value="VALACYCLOVIR HYDROLASE"/>
    <property type="match status" value="1"/>
</dbReference>
<dbReference type="InterPro" id="IPR029058">
    <property type="entry name" value="AB_hydrolase_fold"/>
</dbReference>
<proteinExistence type="predicted"/>
<sequence length="236" mass="26643">MESVYIPVKGGSLHCRIGGTGEPLLLLHGNGEDYTIFQHQIDYFKAFYTVIALDTRGHGKSIKKQDTLIFEAFVNDIETVLDYLHIEKTAIIGFSDGGNTALLFAQYFPEKVSKLVIVGANTEPEGMKKVELLKVEATLAALKGIEIFNPKFWWKRAVYELMTTQLRSASFELTKILSPTLVMAGENDVIKLSHTQWIAQQIKNSQLVIIPKADHFFLVKNPNEFNKIIESFLKNH</sequence>
<dbReference type="SUPFAM" id="SSF53474">
    <property type="entry name" value="alpha/beta-Hydrolases"/>
    <property type="match status" value="1"/>
</dbReference>
<dbReference type="EMBL" id="FOXW01000002">
    <property type="protein sequence ID" value="SFQ14991.1"/>
    <property type="molecule type" value="Genomic_DNA"/>
</dbReference>
<evidence type="ECO:0000313" key="2">
    <source>
        <dbReference type="EMBL" id="SFQ14991.1"/>
    </source>
</evidence>
<dbReference type="AlphaFoldDB" id="A0A1I5W5N3"/>
<protein>
    <submittedName>
        <fullName evidence="2">Pimeloyl-ACP methyl ester carboxylesterase</fullName>
    </submittedName>
</protein>
<dbReference type="PRINTS" id="PR00111">
    <property type="entry name" value="ABHYDROLASE"/>
</dbReference>
<dbReference type="OrthoDB" id="252464at2"/>
<dbReference type="InterPro" id="IPR000073">
    <property type="entry name" value="AB_hydrolase_1"/>
</dbReference>
<keyword evidence="3" id="KW-1185">Reference proteome</keyword>
<evidence type="ECO:0000313" key="3">
    <source>
        <dbReference type="Proteomes" id="UP000199136"/>
    </source>
</evidence>
<dbReference type="STRING" id="82801.SAMN04488506_0784"/>
<dbReference type="GO" id="GO:0017171">
    <property type="term" value="F:serine hydrolase activity"/>
    <property type="evidence" value="ECO:0007669"/>
    <property type="project" value="TreeGrafter"/>
</dbReference>
<feature type="domain" description="AB hydrolase-1" evidence="1">
    <location>
        <begin position="23"/>
        <end position="124"/>
    </location>
</feature>
<dbReference type="Proteomes" id="UP000199136">
    <property type="component" value="Unassembled WGS sequence"/>
</dbReference>
<gene>
    <name evidence="2" type="ORF">SAMN04488506_0784</name>
</gene>
<name>A0A1I5W5N3_9LACT</name>
<organism evidence="2 3">
    <name type="scientific">Desemzia incerta</name>
    <dbReference type="NCBI Taxonomy" id="82801"/>
    <lineage>
        <taxon>Bacteria</taxon>
        <taxon>Bacillati</taxon>
        <taxon>Bacillota</taxon>
        <taxon>Bacilli</taxon>
        <taxon>Lactobacillales</taxon>
        <taxon>Carnobacteriaceae</taxon>
        <taxon>Desemzia</taxon>
    </lineage>
</organism>
<dbReference type="PANTHER" id="PTHR46331">
    <property type="entry name" value="VALACYCLOVIR HYDROLASE"/>
    <property type="match status" value="1"/>
</dbReference>